<feature type="domain" description="PilZ" evidence="15">
    <location>
        <begin position="553"/>
        <end position="650"/>
    </location>
</feature>
<evidence type="ECO:0000256" key="1">
    <source>
        <dbReference type="ARBA" id="ARBA00004429"/>
    </source>
</evidence>
<feature type="transmembrane region" description="Helical" evidence="12">
    <location>
        <begin position="57"/>
        <end position="76"/>
    </location>
</feature>
<comment type="caution">
    <text evidence="16">The sequence shown here is derived from an EMBL/GenBank/DDBJ whole genome shotgun (WGS) entry which is preliminary data.</text>
</comment>
<dbReference type="SUPFAM" id="SSF141371">
    <property type="entry name" value="PilZ domain-like"/>
    <property type="match status" value="1"/>
</dbReference>
<accession>A0A0D6Q8Y6</accession>
<comment type="pathway">
    <text evidence="2 12">Glycan metabolism; bacterial cellulose biosynthesis.</text>
</comment>
<dbReference type="PANTHER" id="PTHR43867">
    <property type="entry name" value="CELLULOSE SYNTHASE CATALYTIC SUBUNIT A [UDP-FORMING]"/>
    <property type="match status" value="1"/>
</dbReference>
<dbReference type="UniPathway" id="UPA00694"/>
<evidence type="ECO:0000256" key="13">
    <source>
        <dbReference type="SAM" id="MobiDB-lite"/>
    </source>
</evidence>
<evidence type="ECO:0000256" key="2">
    <source>
        <dbReference type="ARBA" id="ARBA00005186"/>
    </source>
</evidence>
<protein>
    <recommendedName>
        <fullName evidence="12">Cellulose synthase catalytic subunit [UDP-forming]</fullName>
        <ecNumber evidence="12">2.4.1.12</ecNumber>
    </recommendedName>
</protein>
<dbReference type="EMBL" id="BANJ01000036">
    <property type="protein sequence ID" value="GAN99997.1"/>
    <property type="molecule type" value="Genomic_DNA"/>
</dbReference>
<keyword evidence="12" id="KW-0973">c-di-GMP</keyword>
<feature type="domain" description="Glycosyltransferase 2-like" evidence="14">
    <location>
        <begin position="134"/>
        <end position="300"/>
    </location>
</feature>
<dbReference type="GO" id="GO:0006011">
    <property type="term" value="P:UDP-alpha-D-glucose metabolic process"/>
    <property type="evidence" value="ECO:0007669"/>
    <property type="project" value="InterPro"/>
</dbReference>
<dbReference type="SUPFAM" id="SSF53448">
    <property type="entry name" value="Nucleotide-diphospho-sugar transferases"/>
    <property type="match status" value="1"/>
</dbReference>
<dbReference type="Gene3D" id="3.90.550.10">
    <property type="entry name" value="Spore Coat Polysaccharide Biosynthesis Protein SpsA, Chain A"/>
    <property type="match status" value="1"/>
</dbReference>
<feature type="transmembrane region" description="Helical" evidence="12">
    <location>
        <begin position="379"/>
        <end position="399"/>
    </location>
</feature>
<evidence type="ECO:0000259" key="15">
    <source>
        <dbReference type="Pfam" id="PF07238"/>
    </source>
</evidence>
<feature type="transmembrane region" description="Helical" evidence="12">
    <location>
        <begin position="527"/>
        <end position="548"/>
    </location>
</feature>
<reference evidence="16 17" key="1">
    <citation type="submission" date="2012-11" db="EMBL/GenBank/DDBJ databases">
        <title>Whole genome sequence of Gluconacetobacter xylinus NBRC 13693.</title>
        <authorList>
            <person name="Azuma Y."/>
            <person name="Higashiura N."/>
            <person name="Hirakawa H."/>
            <person name="Matsushita K."/>
        </authorList>
    </citation>
    <scope>NUCLEOTIDE SEQUENCE [LARGE SCALE GENOMIC DNA]</scope>
    <source>
        <strain evidence="16 17">NBRC 13693</strain>
    </source>
</reference>
<dbReference type="PANTHER" id="PTHR43867:SF2">
    <property type="entry name" value="CELLULOSE SYNTHASE CATALYTIC SUBUNIT A [UDP-FORMING]"/>
    <property type="match status" value="1"/>
</dbReference>
<evidence type="ECO:0000259" key="14">
    <source>
        <dbReference type="Pfam" id="PF00535"/>
    </source>
</evidence>
<evidence type="ECO:0000256" key="11">
    <source>
        <dbReference type="ARBA" id="ARBA00048682"/>
    </source>
</evidence>
<evidence type="ECO:0000256" key="7">
    <source>
        <dbReference type="ARBA" id="ARBA00022692"/>
    </source>
</evidence>
<dbReference type="Pfam" id="PF07238">
    <property type="entry name" value="PilZ"/>
    <property type="match status" value="1"/>
</dbReference>
<dbReference type="InterPro" id="IPR001173">
    <property type="entry name" value="Glyco_trans_2-like"/>
</dbReference>
<dbReference type="CDD" id="cd06421">
    <property type="entry name" value="CESA_CelA_like"/>
    <property type="match status" value="1"/>
</dbReference>
<sequence>MVNKKSVYTGLLALVFVVLLLVSSLTYLPTDRQLFVAIGGVVLFFLVRRHHERWSRCFLMFLSIFVSTRYLVWRFTSTLDFSGVLQTIMVLALALGEIYTTIRVGLTYFQLAWPLRRTVHPLPEDTSHWPVIDVYVPTYNEDLSIVRTTVLGCLALDWPADKLNVYILDDGRRAAFRDFAHQSGAGYITRMHNNHAKAGNLNHALEITTGDLIAIFDCDHVPVRSFLKKTIGWMVADPNLALLQTPHHFYSPDPFQRNMSRGREIPPETNLFYGLLQDGNDYWNATFFCGSCAVLRRKAIMSINGFATETVTEDAHTALRMQRQGWGSAYLREPMAAGLETETLGMQIGQRMRWARGMFQMLRIDNPLTGPGLKLTQRICYFAAATHYLFSVSRLLFLLAPLGYLFLGVTMIAASPYELAVYALPHLFHTTMTMSRLQGRWRYSFWSELYETVLAPFLVRMTFITLIAPHKGKFNVTDKGGLLEHGYFDWRAVYPNIIIAMALMTGLGMGVWSACVHYHETLVFRAMAMNSLWILFSLTIVMGSIAVARETRQRRTCHRVQAKLPVHLATDDHQQFACHTRDVSMGGCCVSLHAADRFPVGHGVTVSWTLAGCSAAVRAVVIARTDSTVHLKWAIDGLAQEEQVVELVFGRDDAWAQWSDFPPDNPVRSFYTVLLSILALFRPSPRDGETKKTPASTPGVTDREKEAVLPKERLVIQPTRRPRGAATGVMAMCLVLATGMTAWAQVPAAPSAVATDVDTPVADRDADNAVAVFDDEHMTQADAAHVSRTPVTVSRTFTQLGQFQPMLLRAMAPIYGMDADVGRDKIIRSARLSLSGSVSLPPTTGQAAIAVMLNDQPVGVVCTPGNGRFGPVDLPVSPLLFDTRNRFNFRLVARQGAGATFPASACGSDAQPPADVGLPMKATGLEVVIDPESTLSFTTVQLMPHRLLSALPYPLVDRGMAGTAPVTFVLKPTTSTQVQAAAGMVASWLGMKLHDRRIHFAVAPALSGPGNAIAVGVGLPGPWGNMPAGPVVAEIPNPHDVFGTVLVVSGRTDTDVATAARALVMGAPQLQVDGTQATAPDVTPPARRPYDAPGLLPTDHPVRLGDLLPDTQLHRAGLEPMVVDIPFAVPPDLHTWRSKPFIARLRVRAPPGALVDRHHSEVDVMLNGMFLHSYPLVSWSLNPFGRHEGLVEHDVELPSWVLKEQNVLSVYFNVRARNGGGEGPAVSEVGLDPSSTIDLSASRHLAVLPSVKLFAMSGFPFSRMADLSQTTVLLPPDPAPATQGAFLDLMGFLGAVDQYPVTGLHVDTTDMHAGGKQAGDLLVISPFDQLGAAAQALARAGYRTGGTWSVKAGQWVRHLVGMGAANPPGSLDEGALVAAQSPFAPHHSVVALLGATPDALSVMARDLRDPAQGERFQGDMVVRHGARLDNYRTSSAYTEGYMPAWMWPDWYLGGHPFLLYLLGVIGSVAGTSCAMSVLRARSRRRVLNDDLTGNL</sequence>
<feature type="transmembrane region" description="Helical" evidence="12">
    <location>
        <begin position="449"/>
        <end position="468"/>
    </location>
</feature>
<dbReference type="Pfam" id="PF00535">
    <property type="entry name" value="Glycos_transf_2"/>
    <property type="match status" value="1"/>
</dbReference>
<name>A0A0D6Q8Y6_KOMXY</name>
<evidence type="ECO:0000256" key="6">
    <source>
        <dbReference type="ARBA" id="ARBA00022679"/>
    </source>
</evidence>
<comment type="function">
    <text evidence="12">Catalytic subunit of cellulose synthase. It polymerizes uridine 5'-diphosphate glucose to cellulose.</text>
</comment>
<dbReference type="GO" id="GO:0030244">
    <property type="term" value="P:cellulose biosynthetic process"/>
    <property type="evidence" value="ECO:0007669"/>
    <property type="project" value="UniProtKB-KW"/>
</dbReference>
<evidence type="ECO:0000256" key="5">
    <source>
        <dbReference type="ARBA" id="ARBA00022676"/>
    </source>
</evidence>
<dbReference type="InterPro" id="IPR029044">
    <property type="entry name" value="Nucleotide-diphossugar_trans"/>
</dbReference>
<dbReference type="GO" id="GO:0035438">
    <property type="term" value="F:cyclic-di-GMP binding"/>
    <property type="evidence" value="ECO:0007669"/>
    <property type="project" value="InterPro"/>
</dbReference>
<evidence type="ECO:0000256" key="12">
    <source>
        <dbReference type="RuleBase" id="RU365020"/>
    </source>
</evidence>
<evidence type="ECO:0000256" key="4">
    <source>
        <dbReference type="ARBA" id="ARBA00022519"/>
    </source>
</evidence>
<evidence type="ECO:0000256" key="9">
    <source>
        <dbReference type="ARBA" id="ARBA00022989"/>
    </source>
</evidence>
<feature type="transmembrane region" description="Helical" evidence="12">
    <location>
        <begin position="405"/>
        <end position="428"/>
    </location>
</feature>
<comment type="subcellular location">
    <subcellularLocation>
        <location evidence="1">Cell inner membrane</location>
        <topology evidence="1">Multi-pass membrane protein</topology>
    </subcellularLocation>
</comment>
<dbReference type="PRINTS" id="PR01439">
    <property type="entry name" value="CELLSNTHASEA"/>
</dbReference>
<comment type="catalytic activity">
    <reaction evidence="11 12">
        <text>[(1-&gt;4)-beta-D-glucosyl](n) + UDP-alpha-D-glucose = [(1-&gt;4)-beta-D-glucosyl](n+1) + UDP + H(+)</text>
        <dbReference type="Rhea" id="RHEA:19929"/>
        <dbReference type="Rhea" id="RHEA-COMP:10033"/>
        <dbReference type="Rhea" id="RHEA-COMP:10034"/>
        <dbReference type="ChEBI" id="CHEBI:15378"/>
        <dbReference type="ChEBI" id="CHEBI:18246"/>
        <dbReference type="ChEBI" id="CHEBI:58223"/>
        <dbReference type="ChEBI" id="CHEBI:58885"/>
        <dbReference type="EC" id="2.4.1.12"/>
    </reaction>
</comment>
<keyword evidence="7 12" id="KW-0812">Transmembrane</keyword>
<dbReference type="GO" id="GO:0016760">
    <property type="term" value="F:cellulose synthase (UDP-forming) activity"/>
    <property type="evidence" value="ECO:0007669"/>
    <property type="project" value="UniProtKB-EC"/>
</dbReference>
<evidence type="ECO:0000256" key="10">
    <source>
        <dbReference type="ARBA" id="ARBA00023136"/>
    </source>
</evidence>
<dbReference type="InterPro" id="IPR050321">
    <property type="entry name" value="Glycosyltr_2/OpgH_subfam"/>
</dbReference>
<feature type="region of interest" description="Disordered" evidence="13">
    <location>
        <begin position="686"/>
        <end position="706"/>
    </location>
</feature>
<comment type="cofactor">
    <cofactor evidence="12">
        <name>Mg(2+)</name>
        <dbReference type="ChEBI" id="CHEBI:18420"/>
    </cofactor>
</comment>
<dbReference type="Gene3D" id="2.40.10.220">
    <property type="entry name" value="predicted glycosyltransferase like domains"/>
    <property type="match status" value="1"/>
</dbReference>
<evidence type="ECO:0000313" key="16">
    <source>
        <dbReference type="EMBL" id="GAN99997.1"/>
    </source>
</evidence>
<keyword evidence="6 12" id="KW-0808">Transferase</keyword>
<dbReference type="NCBIfam" id="TIGR03030">
    <property type="entry name" value="CelA"/>
    <property type="match status" value="1"/>
</dbReference>
<feature type="transmembrane region" description="Helical" evidence="12">
    <location>
        <begin position="34"/>
        <end position="50"/>
    </location>
</feature>
<feature type="transmembrane region" description="Helical" evidence="12">
    <location>
        <begin position="493"/>
        <end position="515"/>
    </location>
</feature>
<feature type="transmembrane region" description="Helical" evidence="12">
    <location>
        <begin position="1457"/>
        <end position="1478"/>
    </location>
</feature>
<dbReference type="InterPro" id="IPR003919">
    <property type="entry name" value="Cell_synth_A"/>
</dbReference>
<proteinExistence type="predicted"/>
<gene>
    <name evidence="16" type="ORF">Gxy13693_036_033</name>
</gene>
<dbReference type="Pfam" id="PF03170">
    <property type="entry name" value="BcsB"/>
    <property type="match status" value="1"/>
</dbReference>
<dbReference type="EC" id="2.4.1.12" evidence="12"/>
<evidence type="ECO:0000313" key="17">
    <source>
        <dbReference type="Proteomes" id="UP000032683"/>
    </source>
</evidence>
<dbReference type="InterPro" id="IPR018513">
    <property type="entry name" value="Cell_synthase_bac"/>
</dbReference>
<organism evidence="16 17">
    <name type="scientific">Komagataeibacter xylinus NBRC 13693</name>
    <dbReference type="NCBI Taxonomy" id="1234668"/>
    <lineage>
        <taxon>Bacteria</taxon>
        <taxon>Pseudomonadati</taxon>
        <taxon>Pseudomonadota</taxon>
        <taxon>Alphaproteobacteria</taxon>
        <taxon>Acetobacterales</taxon>
        <taxon>Acetobacteraceae</taxon>
        <taxon>Komagataeibacter</taxon>
    </lineage>
</organism>
<dbReference type="Gene3D" id="2.60.120.260">
    <property type="entry name" value="Galactose-binding domain-like"/>
    <property type="match status" value="2"/>
</dbReference>
<keyword evidence="8 12" id="KW-0135">Cellulose biosynthesis</keyword>
<feature type="transmembrane region" description="Helical" evidence="12">
    <location>
        <begin position="88"/>
        <end position="109"/>
    </location>
</feature>
<evidence type="ECO:0000256" key="8">
    <source>
        <dbReference type="ARBA" id="ARBA00022916"/>
    </source>
</evidence>
<keyword evidence="3 12" id="KW-1003">Cell membrane</keyword>
<keyword evidence="9 12" id="KW-1133">Transmembrane helix</keyword>
<keyword evidence="10 12" id="KW-0472">Membrane</keyword>
<dbReference type="Proteomes" id="UP000032683">
    <property type="component" value="Unassembled WGS sequence"/>
</dbReference>
<keyword evidence="4 12" id="KW-0997">Cell inner membrane</keyword>
<dbReference type="GO" id="GO:0005886">
    <property type="term" value="C:plasma membrane"/>
    <property type="evidence" value="ECO:0007669"/>
    <property type="project" value="UniProtKB-SubCell"/>
</dbReference>
<keyword evidence="5 12" id="KW-0328">Glycosyltransferase</keyword>
<feature type="transmembrane region" description="Helical" evidence="12">
    <location>
        <begin position="7"/>
        <end position="28"/>
    </location>
</feature>
<evidence type="ECO:0000256" key="3">
    <source>
        <dbReference type="ARBA" id="ARBA00022475"/>
    </source>
</evidence>
<dbReference type="InterPro" id="IPR009875">
    <property type="entry name" value="PilZ_domain"/>
</dbReference>